<dbReference type="SUPFAM" id="SSF51101">
    <property type="entry name" value="Mannose-binding lectins"/>
    <property type="match status" value="1"/>
</dbReference>
<dbReference type="Gene3D" id="2.100.10.30">
    <property type="entry name" value="Jacalin-like lectin domain"/>
    <property type="match status" value="1"/>
</dbReference>
<dbReference type="Pfam" id="PF01419">
    <property type="entry name" value="Jacalin"/>
    <property type="match status" value="1"/>
</dbReference>
<sequence length="802" mass="88105">MPNFLNLRRTSRLSLRSNNNNSNNNDTNNTSSENSSSISNPEDHRQRNKSSSTLSSYFEQRRNPSPPSSTSPPNGRSTTTLSGTSSHGQGNKTPPPVPQRPRLASAQSNRISMLGLPTQSGERTTPSTSPYAPRVLSVSDGSWVHQKVLLVFGQCADVAQPVDGQLTVSHHQDSFPSVNWPVCASHFKALVYLQPGPNRIRLDFTSRDVPTNNPSSPAHSSWININYLPLNSAPPLQLCILVARDSPETYDAMPQRVQTEGNNLATAIRKFRMSAYLWQAFTAEQMNRNGFGRRCYRYEEEWQPGTLTVKDMETGQMRNEAKVHIIRLRQSAQEVRDLEIAQQYEPASRKGGLFDIAGDAVREHFKIAPGQTHYVSCMFLDTQWDKQVGIVRGHAALGGGGEDLKLAIFGSHLLQSYPAHIEEVVPAFTDCTRTDTDYVANDCGESGSSWEAANIGIGAHLHETGHLFGCPHQESGVMLRDYVTLNRTFTCREAYSTRTKQQGRQLCLPEDECAWHRLDILRFRFHPCFGLPSDQPVNSDASIQVWAVDNSNVLVTAATGVAWIEITPEGDDVCHHWIEFIDPSASASAAPRQITLTEAQLRERLPAGDRSNKKRRLAVQVFSGGGASLEIPDFAALASEDSRLRLPDNRYAFRGARVGGAPSPGQTVDILLPSAAGTGGSPTRMRSSRLMSVRIHHGGYIDGLEFLFEDGSASLFGQRGGSPTDFPLDVRRGEMLLGFHVRAGAWIDGLQVLTTSGRRSEFFGNKNGGSGHTLIPPRGYTIAGVYGHSGGWMESFGLLIAR</sequence>
<dbReference type="PANTHER" id="PTHR21054:SF2">
    <property type="entry name" value="MIP04191P"/>
    <property type="match status" value="1"/>
</dbReference>
<evidence type="ECO:0000259" key="2">
    <source>
        <dbReference type="PROSITE" id="PS51752"/>
    </source>
</evidence>
<protein>
    <recommendedName>
        <fullName evidence="2">Jacalin-type lectin domain-containing protein</fullName>
    </recommendedName>
</protein>
<dbReference type="InterPro" id="IPR021917">
    <property type="entry name" value="Unchr_Zn-peptidase-like"/>
</dbReference>
<dbReference type="InterPro" id="IPR036404">
    <property type="entry name" value="Jacalin-like_lectin_dom_sf"/>
</dbReference>
<dbReference type="OrthoDB" id="74460at2759"/>
<dbReference type="PROSITE" id="PS51752">
    <property type="entry name" value="JACALIN_LECTIN"/>
    <property type="match status" value="1"/>
</dbReference>
<dbReference type="GeneID" id="54365188"/>
<dbReference type="AlphaFoldDB" id="A0A6J3MDF2"/>
<dbReference type="PANTHER" id="PTHR21054">
    <property type="entry name" value="ZINC METALLOPROTEINASE-RELATED"/>
    <property type="match status" value="1"/>
</dbReference>
<reference evidence="4" key="2">
    <citation type="submission" date="2020-04" db="EMBL/GenBank/DDBJ databases">
        <authorList>
            <consortium name="NCBI Genome Project"/>
        </authorList>
    </citation>
    <scope>NUCLEOTIDE SEQUENCE</scope>
    <source>
        <strain evidence="4">CBS 342.82</strain>
    </source>
</reference>
<name>A0A6J3MDF2_9PEZI</name>
<dbReference type="Proteomes" id="UP000504637">
    <property type="component" value="Unplaced"/>
</dbReference>
<dbReference type="GO" id="GO:0005737">
    <property type="term" value="C:cytoplasm"/>
    <property type="evidence" value="ECO:0007669"/>
    <property type="project" value="TreeGrafter"/>
</dbReference>
<feature type="compositionally biased region" description="Low complexity" evidence="1">
    <location>
        <begin position="71"/>
        <end position="90"/>
    </location>
</feature>
<organism evidence="4">
    <name type="scientific">Dissoconium aciculare CBS 342.82</name>
    <dbReference type="NCBI Taxonomy" id="1314786"/>
    <lineage>
        <taxon>Eukaryota</taxon>
        <taxon>Fungi</taxon>
        <taxon>Dikarya</taxon>
        <taxon>Ascomycota</taxon>
        <taxon>Pezizomycotina</taxon>
        <taxon>Dothideomycetes</taxon>
        <taxon>Dothideomycetidae</taxon>
        <taxon>Mycosphaerellales</taxon>
        <taxon>Dissoconiaceae</taxon>
        <taxon>Dissoconium</taxon>
    </lineage>
</organism>
<reference evidence="4" key="3">
    <citation type="submission" date="2025-08" db="UniProtKB">
        <authorList>
            <consortium name="RefSeq"/>
        </authorList>
    </citation>
    <scope>IDENTIFICATION</scope>
    <source>
        <strain evidence="4">CBS 342.82</strain>
    </source>
</reference>
<feature type="domain" description="Jacalin-type lectin" evidence="2">
    <location>
        <begin position="673"/>
        <end position="802"/>
    </location>
</feature>
<proteinExistence type="predicted"/>
<evidence type="ECO:0000256" key="1">
    <source>
        <dbReference type="SAM" id="MobiDB-lite"/>
    </source>
</evidence>
<evidence type="ECO:0000313" key="4">
    <source>
        <dbReference type="RefSeq" id="XP_033461908.1"/>
    </source>
</evidence>
<dbReference type="InterPro" id="IPR053002">
    <property type="entry name" value="Metalloproteinase_M10B"/>
</dbReference>
<keyword evidence="3" id="KW-1185">Reference proteome</keyword>
<evidence type="ECO:0000313" key="3">
    <source>
        <dbReference type="Proteomes" id="UP000504637"/>
    </source>
</evidence>
<feature type="region of interest" description="Disordered" evidence="1">
    <location>
        <begin position="1"/>
        <end position="104"/>
    </location>
</feature>
<dbReference type="Pfam" id="PF12044">
    <property type="entry name" value="Metallopep"/>
    <property type="match status" value="1"/>
</dbReference>
<gene>
    <name evidence="4" type="ORF">K489DRAFT_407606</name>
</gene>
<feature type="compositionally biased region" description="Polar residues" evidence="1">
    <location>
        <begin position="49"/>
        <end position="58"/>
    </location>
</feature>
<reference evidence="4" key="1">
    <citation type="submission" date="2020-01" db="EMBL/GenBank/DDBJ databases">
        <authorList>
            <consortium name="DOE Joint Genome Institute"/>
            <person name="Haridas S."/>
            <person name="Albert R."/>
            <person name="Binder M."/>
            <person name="Bloem J."/>
            <person name="Labutti K."/>
            <person name="Salamov A."/>
            <person name="Andreopoulos B."/>
            <person name="Baker S.E."/>
            <person name="Barry K."/>
            <person name="Bills G."/>
            <person name="Bluhm B.H."/>
            <person name="Cannon C."/>
            <person name="Castanera R."/>
            <person name="Culley D.E."/>
            <person name="Daum C."/>
            <person name="Ezra D."/>
            <person name="Gonzalez J.B."/>
            <person name="Henrissat B."/>
            <person name="Kuo A."/>
            <person name="Liang C."/>
            <person name="Lipzen A."/>
            <person name="Lutzoni F."/>
            <person name="Magnuson J."/>
            <person name="Mondo S."/>
            <person name="Nolan M."/>
            <person name="Ohm R."/>
            <person name="Pangilinan J."/>
            <person name="Park H.-J."/>
            <person name="Ramirez L."/>
            <person name="Alfaro M."/>
            <person name="Sun H."/>
            <person name="Tritt A."/>
            <person name="Yoshinaga Y."/>
            <person name="Zwiers L.-H."/>
            <person name="Turgeon B.G."/>
            <person name="Goodwin S.B."/>
            <person name="Spatafora J.W."/>
            <person name="Crous P.W."/>
            <person name="Grigoriev I.V."/>
        </authorList>
    </citation>
    <scope>NUCLEOTIDE SEQUENCE</scope>
    <source>
        <strain evidence="4">CBS 342.82</strain>
    </source>
</reference>
<feature type="compositionally biased region" description="Low complexity" evidence="1">
    <location>
        <begin position="1"/>
        <end position="40"/>
    </location>
</feature>
<accession>A0A6J3MDF2</accession>
<dbReference type="InterPro" id="IPR001229">
    <property type="entry name" value="Jacalin-like_lectin_dom"/>
</dbReference>
<dbReference type="RefSeq" id="XP_033461908.1">
    <property type="nucleotide sequence ID" value="XM_033607388.1"/>
</dbReference>